<dbReference type="PANTHER" id="PTHR42815:SF2">
    <property type="entry name" value="FAD-BINDING, PUTATIVE (AFU_ORTHOLOGUE AFUA_6G07600)-RELATED"/>
    <property type="match status" value="1"/>
</dbReference>
<dbReference type="Gene3D" id="2.30.110.10">
    <property type="entry name" value="Electron Transport, Fmn-binding Protein, Chain A"/>
    <property type="match status" value="1"/>
</dbReference>
<dbReference type="InterPro" id="IPR024029">
    <property type="entry name" value="Pyridox_Oxase_FMN-dep"/>
</dbReference>
<keyword evidence="3" id="KW-1185">Reference proteome</keyword>
<evidence type="ECO:0000313" key="2">
    <source>
        <dbReference type="EMBL" id="KHQ53835.1"/>
    </source>
</evidence>
<dbReference type="Pfam" id="PF01243">
    <property type="entry name" value="PNPOx_N"/>
    <property type="match status" value="1"/>
</dbReference>
<dbReference type="PANTHER" id="PTHR42815">
    <property type="entry name" value="FAD-BINDING, PUTATIVE (AFU_ORTHOLOGUE AFUA_6G07600)-RELATED"/>
    <property type="match status" value="1"/>
</dbReference>
<proteinExistence type="predicted"/>
<name>A0A0B3RRU2_9RHOB</name>
<dbReference type="RefSeq" id="WP_043139942.1">
    <property type="nucleotide sequence ID" value="NZ_JSUQ01000006.1"/>
</dbReference>
<accession>A0A0B3RRU2</accession>
<dbReference type="AlphaFoldDB" id="A0A0B3RRU2"/>
<comment type="caution">
    <text evidence="2">The sequence shown here is derived from an EMBL/GenBank/DDBJ whole genome shotgun (WGS) entry which is preliminary data.</text>
</comment>
<sequence>MSDPHAIATREDLRAITGDAGERPAGKAIDHIDPLCARFIAASPFVVLATRGADGLLDLSPKGDPAGFVAVLDDKTLALPDRLGNKRFDSFENVLHSSEAALIFLIPGHNDTLRVAGKARLTRDPDLCERLAVNGRPAQFVLLLTVEEAYLHCAKCMIRSRMWQPDHWPDTSDVPSLAEAMVAHGKLVEKKLVADVDEMAQIIADDAKNRLY</sequence>
<evidence type="ECO:0000259" key="1">
    <source>
        <dbReference type="Pfam" id="PF01243"/>
    </source>
</evidence>
<dbReference type="InterPro" id="IPR011576">
    <property type="entry name" value="Pyridox_Oxase_N"/>
</dbReference>
<gene>
    <name evidence="2" type="ORF">OA50_01824</name>
</gene>
<dbReference type="Proteomes" id="UP000030960">
    <property type="component" value="Unassembled WGS sequence"/>
</dbReference>
<dbReference type="InterPro" id="IPR012349">
    <property type="entry name" value="Split_barrel_FMN-bd"/>
</dbReference>
<organism evidence="2 3">
    <name type="scientific">Mameliella alba</name>
    <dbReference type="NCBI Taxonomy" id="561184"/>
    <lineage>
        <taxon>Bacteria</taxon>
        <taxon>Pseudomonadati</taxon>
        <taxon>Pseudomonadota</taxon>
        <taxon>Alphaproteobacteria</taxon>
        <taxon>Rhodobacterales</taxon>
        <taxon>Roseobacteraceae</taxon>
        <taxon>Mameliella</taxon>
    </lineage>
</organism>
<dbReference type="STRING" id="561184.SAMN05216376_10130"/>
<dbReference type="NCBIfam" id="TIGR04025">
    <property type="entry name" value="PPOX_FMN_DR2398"/>
    <property type="match status" value="1"/>
</dbReference>
<dbReference type="EMBL" id="JSUQ01000006">
    <property type="protein sequence ID" value="KHQ53835.1"/>
    <property type="molecule type" value="Genomic_DNA"/>
</dbReference>
<dbReference type="OrthoDB" id="9790331at2"/>
<reference evidence="2 3" key="1">
    <citation type="submission" date="2014-10" db="EMBL/GenBank/DDBJ databases">
        <title>Genome sequence of Ponticoccus sp. strain UMTAT08 isolated from clonal culture of toxic dinoflagellate Alexandrium tamiyavanichii.</title>
        <authorList>
            <person name="Gan H.Y."/>
            <person name="Muhd D.-D."/>
            <person name="Mohd Noor M.E."/>
            <person name="Yeong Y.S."/>
            <person name="Usup G."/>
        </authorList>
    </citation>
    <scope>NUCLEOTIDE SEQUENCE [LARGE SCALE GENOMIC DNA]</scope>
    <source>
        <strain evidence="2 3">UMTAT08</strain>
    </source>
</reference>
<evidence type="ECO:0000313" key="3">
    <source>
        <dbReference type="Proteomes" id="UP000030960"/>
    </source>
</evidence>
<feature type="domain" description="Pyridoxamine 5'-phosphate oxidase N-terminal" evidence="1">
    <location>
        <begin position="34"/>
        <end position="153"/>
    </location>
</feature>
<dbReference type="SUPFAM" id="SSF50475">
    <property type="entry name" value="FMN-binding split barrel"/>
    <property type="match status" value="1"/>
</dbReference>
<protein>
    <submittedName>
        <fullName evidence="2">Pyridoxamine 5'-phosphate oxidase</fullName>
    </submittedName>
</protein>